<dbReference type="EMBL" id="RKLU01000008">
    <property type="protein sequence ID" value="TQQ78765.1"/>
    <property type="molecule type" value="Genomic_DNA"/>
</dbReference>
<keyword evidence="1" id="KW-1133">Transmembrane helix</keyword>
<organism evidence="2 3">
    <name type="scientific">Halonotius terrestris</name>
    <dbReference type="NCBI Taxonomy" id="2487750"/>
    <lineage>
        <taxon>Archaea</taxon>
        <taxon>Methanobacteriati</taxon>
        <taxon>Methanobacteriota</taxon>
        <taxon>Stenosarchaea group</taxon>
        <taxon>Halobacteria</taxon>
        <taxon>Halobacteriales</taxon>
        <taxon>Haloferacaceae</taxon>
        <taxon>Halonotius</taxon>
    </lineage>
</organism>
<dbReference type="OrthoDB" id="342441at2157"/>
<protein>
    <recommendedName>
        <fullName evidence="4">Cox cluster protein</fullName>
    </recommendedName>
</protein>
<feature type="transmembrane region" description="Helical" evidence="1">
    <location>
        <begin position="57"/>
        <end position="81"/>
    </location>
</feature>
<evidence type="ECO:0000313" key="2">
    <source>
        <dbReference type="EMBL" id="TQQ78765.1"/>
    </source>
</evidence>
<accession>A0A8J8PAY8</accession>
<dbReference type="RefSeq" id="WP_142980590.1">
    <property type="nucleotide sequence ID" value="NZ_RKLU01000008.1"/>
</dbReference>
<dbReference type="Proteomes" id="UP000705823">
    <property type="component" value="Unassembled WGS sequence"/>
</dbReference>
<name>A0A8J8PAY8_9EURY</name>
<proteinExistence type="predicted"/>
<evidence type="ECO:0000313" key="3">
    <source>
        <dbReference type="Proteomes" id="UP000705823"/>
    </source>
</evidence>
<reference evidence="2" key="1">
    <citation type="submission" date="2019-02" db="EMBL/GenBank/DDBJ databases">
        <title>Halonotius sp. a new haloarchaeum isolated from saline soil.</title>
        <authorList>
            <person name="Duran-Viseras A."/>
            <person name="Sanchez-Porro C."/>
            <person name="Ventosa A."/>
        </authorList>
    </citation>
    <scope>NUCLEOTIDE SEQUENCE</scope>
    <source>
        <strain evidence="2">F15B</strain>
    </source>
</reference>
<sequence length="92" mass="9374">MTTDDPQDVGNSGRRLLLALGGFVILLGGVLGFIVGANGGGDIMSELSVFGLLTVPLTPGAMALYGMVLITVAIGILYGAVELASRYETNTS</sequence>
<feature type="transmembrane region" description="Helical" evidence="1">
    <location>
        <begin position="16"/>
        <end position="37"/>
    </location>
</feature>
<evidence type="ECO:0000256" key="1">
    <source>
        <dbReference type="SAM" id="Phobius"/>
    </source>
</evidence>
<keyword evidence="1" id="KW-0472">Membrane</keyword>
<gene>
    <name evidence="2" type="ORF">EGH24_13065</name>
</gene>
<keyword evidence="1" id="KW-0812">Transmembrane</keyword>
<keyword evidence="3" id="KW-1185">Reference proteome</keyword>
<dbReference type="InterPro" id="IPR055942">
    <property type="entry name" value="DUF7520"/>
</dbReference>
<dbReference type="AlphaFoldDB" id="A0A8J8PAY8"/>
<evidence type="ECO:0008006" key="4">
    <source>
        <dbReference type="Google" id="ProtNLM"/>
    </source>
</evidence>
<dbReference type="Pfam" id="PF24364">
    <property type="entry name" value="DUF7520"/>
    <property type="match status" value="1"/>
</dbReference>
<comment type="caution">
    <text evidence="2">The sequence shown here is derived from an EMBL/GenBank/DDBJ whole genome shotgun (WGS) entry which is preliminary data.</text>
</comment>